<proteinExistence type="predicted"/>
<accession>A0A401TZ88</accession>
<evidence type="ECO:0000313" key="1">
    <source>
        <dbReference type="EMBL" id="GCC47930.1"/>
    </source>
</evidence>
<dbReference type="STRING" id="137246.A0A401TZ88"/>
<protein>
    <submittedName>
        <fullName evidence="1">Uncharacterized protein</fullName>
    </submittedName>
</protein>
<feature type="non-terminal residue" evidence="1">
    <location>
        <position position="83"/>
    </location>
</feature>
<gene>
    <name evidence="1" type="ORF">chiPu_0031906</name>
</gene>
<reference evidence="1 2" key="1">
    <citation type="journal article" date="2018" name="Nat. Ecol. Evol.">
        <title>Shark genomes provide insights into elasmobranch evolution and the origin of vertebrates.</title>
        <authorList>
            <person name="Hara Y"/>
            <person name="Yamaguchi K"/>
            <person name="Onimaru K"/>
            <person name="Kadota M"/>
            <person name="Koyanagi M"/>
            <person name="Keeley SD"/>
            <person name="Tatsumi K"/>
            <person name="Tanaka K"/>
            <person name="Motone F"/>
            <person name="Kageyama Y"/>
            <person name="Nozu R"/>
            <person name="Adachi N"/>
            <person name="Nishimura O"/>
            <person name="Nakagawa R"/>
            <person name="Tanegashima C"/>
            <person name="Kiyatake I"/>
            <person name="Matsumoto R"/>
            <person name="Murakumo K"/>
            <person name="Nishida K"/>
            <person name="Terakita A"/>
            <person name="Kuratani S"/>
            <person name="Sato K"/>
            <person name="Hyodo S Kuraku.S."/>
        </authorList>
    </citation>
    <scope>NUCLEOTIDE SEQUENCE [LARGE SCALE GENOMIC DNA]</scope>
</reference>
<evidence type="ECO:0000313" key="2">
    <source>
        <dbReference type="Proteomes" id="UP000287033"/>
    </source>
</evidence>
<name>A0A401TZ88_CHIPU</name>
<dbReference type="OrthoDB" id="339325at2759"/>
<dbReference type="Proteomes" id="UP000287033">
    <property type="component" value="Unassembled WGS sequence"/>
</dbReference>
<organism evidence="1 2">
    <name type="scientific">Chiloscyllium punctatum</name>
    <name type="common">Brownbanded bambooshark</name>
    <name type="synonym">Hemiscyllium punctatum</name>
    <dbReference type="NCBI Taxonomy" id="137246"/>
    <lineage>
        <taxon>Eukaryota</taxon>
        <taxon>Metazoa</taxon>
        <taxon>Chordata</taxon>
        <taxon>Craniata</taxon>
        <taxon>Vertebrata</taxon>
        <taxon>Chondrichthyes</taxon>
        <taxon>Elasmobranchii</taxon>
        <taxon>Galeomorphii</taxon>
        <taxon>Galeoidea</taxon>
        <taxon>Orectolobiformes</taxon>
        <taxon>Hemiscylliidae</taxon>
        <taxon>Chiloscyllium</taxon>
    </lineage>
</organism>
<dbReference type="EMBL" id="BEZZ01222042">
    <property type="protein sequence ID" value="GCC47930.1"/>
    <property type="molecule type" value="Genomic_DNA"/>
</dbReference>
<sequence>MFQELLCKEEELKRAALQQKSHEESLRQREHALLQWERDVFERELSLLIYQMNTEKPNVKKRKGTFKKNKLKVKDGHCISRPI</sequence>
<keyword evidence="2" id="KW-1185">Reference proteome</keyword>
<dbReference type="AlphaFoldDB" id="A0A401TZ88"/>
<comment type="caution">
    <text evidence="1">The sequence shown here is derived from an EMBL/GenBank/DDBJ whole genome shotgun (WGS) entry which is preliminary data.</text>
</comment>